<reference evidence="1" key="2">
    <citation type="submission" date="2012-12" db="EMBL/GenBank/DDBJ databases">
        <authorList>
            <person name="Gao Y.W."/>
            <person name="Fan S.T."/>
            <person name="Sun H.T."/>
            <person name="Wang Z."/>
            <person name="Gao X.L."/>
            <person name="Li Y.G."/>
            <person name="Wang T.C."/>
            <person name="Zhang K."/>
            <person name="Xu W.W."/>
            <person name="Yu Z.J."/>
            <person name="Xia X.Z."/>
        </authorList>
    </citation>
    <scope>NUCLEOTIDE SEQUENCE</scope>
    <source>
        <strain evidence="1">FR3</strain>
    </source>
</reference>
<organism evidence="1">
    <name type="scientific">Brugia malayi</name>
    <name type="common">Filarial nematode worm</name>
    <dbReference type="NCBI Taxonomy" id="6279"/>
    <lineage>
        <taxon>Eukaryota</taxon>
        <taxon>Metazoa</taxon>
        <taxon>Ecdysozoa</taxon>
        <taxon>Nematoda</taxon>
        <taxon>Chromadorea</taxon>
        <taxon>Rhabditida</taxon>
        <taxon>Spirurina</taxon>
        <taxon>Spiruromorpha</taxon>
        <taxon>Filarioidea</taxon>
        <taxon>Onchocercidae</taxon>
        <taxon>Brugia</taxon>
    </lineage>
</organism>
<gene>
    <name evidence="1" type="ORF">Bm411</name>
    <name evidence="1" type="ORF">BM_Bm411</name>
</gene>
<reference evidence="1" key="1">
    <citation type="journal article" date="2007" name="Science">
        <title>Draft genome of the filarial nematode parasite Brugia malayi.</title>
        <authorList>
            <person name="Ghedin E."/>
            <person name="Wang S."/>
            <person name="Spiro D."/>
            <person name="Caler E."/>
            <person name="Zhao Q."/>
            <person name="Crabtree J."/>
            <person name="Allen J.E."/>
            <person name="Delcher A.L."/>
            <person name="Guiliano D.B."/>
            <person name="Miranda-Saavedra D."/>
            <person name="Angiuoli S.V."/>
            <person name="Creasy T."/>
            <person name="Amedeo P."/>
            <person name="Haas B."/>
            <person name="El-Sayed N.M."/>
            <person name="Wortman J.R."/>
            <person name="Feldblyum T."/>
            <person name="Tallon L."/>
            <person name="Schatz M."/>
            <person name="Shumway M."/>
            <person name="Koo H."/>
            <person name="Salzberg S.L."/>
            <person name="Schobel S."/>
            <person name="Pertea M."/>
            <person name="Pop M."/>
            <person name="White O."/>
            <person name="Barton G.J."/>
            <person name="Carlow C.K."/>
            <person name="Crawford M.J."/>
            <person name="Daub J."/>
            <person name="Dimmic M.W."/>
            <person name="Estes C.F."/>
            <person name="Foster J.M."/>
            <person name="Ganatra M."/>
            <person name="Gregory W.F."/>
            <person name="Johnson N.M."/>
            <person name="Jin J."/>
            <person name="Komuniecki R."/>
            <person name="Korf I."/>
            <person name="Kumar S."/>
            <person name="Laney S."/>
            <person name="Li B.W."/>
            <person name="Li W."/>
            <person name="Lindblom T.H."/>
            <person name="Lustigman S."/>
            <person name="Ma D."/>
            <person name="Maina C.V."/>
            <person name="Martin D.M."/>
            <person name="McCarter J.P."/>
            <person name="McReynolds L."/>
            <person name="Mitreva M."/>
            <person name="Nutman T.B."/>
            <person name="Parkinson J."/>
            <person name="Peregrin-Alvarez J.M."/>
            <person name="Poole C."/>
            <person name="Ren Q."/>
            <person name="Saunders L."/>
            <person name="Sluder A.E."/>
            <person name="Smith K."/>
            <person name="Stanke M."/>
            <person name="Unnasch T.R."/>
            <person name="Ware J."/>
            <person name="Wei A.D."/>
            <person name="Weil G."/>
            <person name="Williams D.J."/>
            <person name="Zhang Y."/>
            <person name="Williams S.A."/>
            <person name="Fraser-Liggett C."/>
            <person name="Slatko B."/>
            <person name="Blaxter M.L."/>
            <person name="Scott A.L."/>
        </authorList>
    </citation>
    <scope>NUCLEOTIDE SEQUENCE</scope>
    <source>
        <strain evidence="1">FR3</strain>
    </source>
</reference>
<accession>A0A0K0JD85</accession>
<evidence type="ECO:0000313" key="1">
    <source>
        <dbReference type="EMBL" id="CDP94675.1"/>
    </source>
</evidence>
<name>A0A0K0JD85_BRUMA</name>
<dbReference type="AlphaFoldDB" id="A0A0K0JD85"/>
<sequence>MISYVAAFLDVFEENIKCDITTGRFFFTGSIEAHRLQDNKSIAQWWEHISTMI</sequence>
<protein>
    <submittedName>
        <fullName evidence="1">Bm411</fullName>
    </submittedName>
</protein>
<dbReference type="EMBL" id="LN856931">
    <property type="protein sequence ID" value="CDP94675.1"/>
    <property type="molecule type" value="Genomic_DNA"/>
</dbReference>
<proteinExistence type="predicted"/>